<dbReference type="InterPro" id="IPR006145">
    <property type="entry name" value="PsdUridine_synth_RsuA/RluA"/>
</dbReference>
<dbReference type="PANTHER" id="PTHR21600:SF83">
    <property type="entry name" value="PSEUDOURIDYLATE SYNTHASE RPUSD4, MITOCHONDRIAL"/>
    <property type="match status" value="1"/>
</dbReference>
<sequence length="286" mass="32154">MDTEKTHIVPAQVKPTRLQDYGVGIFDSTYTKSALKKAIKKGLIKVNGERASTATMISGGEKITLQGTESNQAHKSFIYRLKVLFEDEYLAVVHKPAGILVNGNTFKTIANALPSNIKPSPLKDACRPQPVHRLDYATTGVLMVGKTSSSIRTLNRLFEQKSIRKEYFAVTIGQMREMSGEISSMINDKPALSEYKVLKTVTSERFEQLNLVTLNPKTGRRHQLRKHLNELGHPILGDRDYYLEGLLLKGKGMYLHAARLEFIHPFTGKSLIIEDDLPKKFKNIFP</sequence>
<dbReference type="GO" id="GO:0006396">
    <property type="term" value="P:RNA processing"/>
    <property type="evidence" value="ECO:0007669"/>
    <property type="project" value="UniProtKB-ARBA"/>
</dbReference>
<dbReference type="Gene3D" id="3.10.290.10">
    <property type="entry name" value="RNA-binding S4 domain"/>
    <property type="match status" value="1"/>
</dbReference>
<comment type="caution">
    <text evidence="5">The sequence shown here is derived from an EMBL/GenBank/DDBJ whole genome shotgun (WGS) entry which is preliminary data.</text>
</comment>
<evidence type="ECO:0000259" key="4">
    <source>
        <dbReference type="Pfam" id="PF00849"/>
    </source>
</evidence>
<evidence type="ECO:0000313" key="5">
    <source>
        <dbReference type="EMBL" id="OEJ99884.1"/>
    </source>
</evidence>
<dbReference type="PANTHER" id="PTHR21600">
    <property type="entry name" value="MITOCHONDRIAL RNA PSEUDOURIDINE SYNTHASE"/>
    <property type="match status" value="1"/>
</dbReference>
<dbReference type="STRING" id="1563681.BFP71_10065"/>
<dbReference type="CDD" id="cd00165">
    <property type="entry name" value="S4"/>
    <property type="match status" value="1"/>
</dbReference>
<accession>A0A1E5SL82</accession>
<keyword evidence="2" id="KW-0413">Isomerase</keyword>
<comment type="similarity">
    <text evidence="1">Belongs to the pseudouridine synthase RluA family.</text>
</comment>
<evidence type="ECO:0000313" key="6">
    <source>
        <dbReference type="Proteomes" id="UP000095552"/>
    </source>
</evidence>
<dbReference type="PROSITE" id="PS01129">
    <property type="entry name" value="PSI_RLU"/>
    <property type="match status" value="1"/>
</dbReference>
<dbReference type="CDD" id="cd02869">
    <property type="entry name" value="PseudoU_synth_RluA_like"/>
    <property type="match status" value="1"/>
</dbReference>
<evidence type="ECO:0000256" key="3">
    <source>
        <dbReference type="PROSITE-ProRule" id="PRU00182"/>
    </source>
</evidence>
<dbReference type="GO" id="GO:0003723">
    <property type="term" value="F:RNA binding"/>
    <property type="evidence" value="ECO:0007669"/>
    <property type="project" value="UniProtKB-KW"/>
</dbReference>
<dbReference type="Pfam" id="PF00849">
    <property type="entry name" value="PseudoU_synth_2"/>
    <property type="match status" value="1"/>
</dbReference>
<dbReference type="OrthoDB" id="9807829at2"/>
<reference evidence="5 6" key="1">
    <citation type="submission" date="2016-08" db="EMBL/GenBank/DDBJ databases">
        <title>Draft genome of Fabibacter sp. strain SK-8.</title>
        <authorList>
            <person name="Wong S.-K."/>
            <person name="Hamasaki K."/>
            <person name="Yoshizawa S."/>
        </authorList>
    </citation>
    <scope>NUCLEOTIDE SEQUENCE [LARGE SCALE GENOMIC DNA]</scope>
    <source>
        <strain evidence="5 6">SK-8</strain>
    </source>
</reference>
<feature type="domain" description="Pseudouridine synthase RsuA/RluA-like" evidence="4">
    <location>
        <begin position="90"/>
        <end position="229"/>
    </location>
</feature>
<dbReference type="GO" id="GO:0140098">
    <property type="term" value="F:catalytic activity, acting on RNA"/>
    <property type="evidence" value="ECO:0007669"/>
    <property type="project" value="UniProtKB-ARBA"/>
</dbReference>
<gene>
    <name evidence="5" type="ORF">BFP71_10065</name>
</gene>
<dbReference type="InterPro" id="IPR036986">
    <property type="entry name" value="S4_RNA-bd_sf"/>
</dbReference>
<dbReference type="Proteomes" id="UP000095552">
    <property type="component" value="Unassembled WGS sequence"/>
</dbReference>
<dbReference type="SUPFAM" id="SSF55120">
    <property type="entry name" value="Pseudouridine synthase"/>
    <property type="match status" value="1"/>
</dbReference>
<dbReference type="EMBL" id="MDGQ01000005">
    <property type="protein sequence ID" value="OEJ99884.1"/>
    <property type="molecule type" value="Genomic_DNA"/>
</dbReference>
<dbReference type="PROSITE" id="PS50889">
    <property type="entry name" value="S4"/>
    <property type="match status" value="1"/>
</dbReference>
<dbReference type="InterPro" id="IPR006224">
    <property type="entry name" value="PsdUridine_synth_RluA-like_CS"/>
</dbReference>
<proteinExistence type="inferred from homology"/>
<protein>
    <submittedName>
        <fullName evidence="5">RNA pseudouridine synthase</fullName>
    </submittedName>
</protein>
<dbReference type="SUPFAM" id="SSF55174">
    <property type="entry name" value="Alpha-L RNA-binding motif"/>
    <property type="match status" value="1"/>
</dbReference>
<dbReference type="Gene3D" id="3.30.2350.10">
    <property type="entry name" value="Pseudouridine synthase"/>
    <property type="match status" value="1"/>
</dbReference>
<keyword evidence="3" id="KW-0694">RNA-binding</keyword>
<name>A0A1E5SL82_9BACT</name>
<dbReference type="GO" id="GO:0009982">
    <property type="term" value="F:pseudouridine synthase activity"/>
    <property type="evidence" value="ECO:0007669"/>
    <property type="project" value="InterPro"/>
</dbReference>
<keyword evidence="6" id="KW-1185">Reference proteome</keyword>
<dbReference type="InterPro" id="IPR050188">
    <property type="entry name" value="RluA_PseudoU_synthase"/>
</dbReference>
<dbReference type="InterPro" id="IPR020103">
    <property type="entry name" value="PsdUridine_synth_cat_dom_sf"/>
</dbReference>
<evidence type="ECO:0000256" key="2">
    <source>
        <dbReference type="ARBA" id="ARBA00023235"/>
    </source>
</evidence>
<organism evidence="5 6">
    <name type="scientific">Roseivirga misakiensis</name>
    <dbReference type="NCBI Taxonomy" id="1563681"/>
    <lineage>
        <taxon>Bacteria</taxon>
        <taxon>Pseudomonadati</taxon>
        <taxon>Bacteroidota</taxon>
        <taxon>Cytophagia</taxon>
        <taxon>Cytophagales</taxon>
        <taxon>Roseivirgaceae</taxon>
        <taxon>Roseivirga</taxon>
    </lineage>
</organism>
<dbReference type="AlphaFoldDB" id="A0A1E5SL82"/>
<evidence type="ECO:0000256" key="1">
    <source>
        <dbReference type="ARBA" id="ARBA00010876"/>
    </source>
</evidence>
<dbReference type="GO" id="GO:0001522">
    <property type="term" value="P:pseudouridine synthesis"/>
    <property type="evidence" value="ECO:0007669"/>
    <property type="project" value="InterPro"/>
</dbReference>